<keyword evidence="1" id="KW-0472">Membrane</keyword>
<dbReference type="InterPro" id="IPR049722">
    <property type="entry name" value="Prli42-like"/>
</dbReference>
<proteinExistence type="predicted"/>
<dbReference type="AlphaFoldDB" id="A0A9E8LVI9"/>
<keyword evidence="1" id="KW-0812">Transmembrane</keyword>
<dbReference type="RefSeq" id="WP_275418269.1">
    <property type="nucleotide sequence ID" value="NZ_CP106878.1"/>
</dbReference>
<feature type="transmembrane region" description="Helical" evidence="1">
    <location>
        <begin position="9"/>
        <end position="30"/>
    </location>
</feature>
<dbReference type="Proteomes" id="UP001164718">
    <property type="component" value="Chromosome"/>
</dbReference>
<evidence type="ECO:0000313" key="2">
    <source>
        <dbReference type="EMBL" id="WAA10478.1"/>
    </source>
</evidence>
<accession>A0A9E8LVI9</accession>
<organism evidence="2 3">
    <name type="scientific">Fervidibacillus albus</name>
    <dbReference type="NCBI Taxonomy" id="2980026"/>
    <lineage>
        <taxon>Bacteria</taxon>
        <taxon>Bacillati</taxon>
        <taxon>Bacillota</taxon>
        <taxon>Bacilli</taxon>
        <taxon>Bacillales</taxon>
        <taxon>Bacillaceae</taxon>
        <taxon>Fervidibacillus</taxon>
    </lineage>
</organism>
<keyword evidence="1" id="KW-1133">Transmembrane helix</keyword>
<sequence length="31" mass="3610">MKNKRVRKFVVYLMLIAILASTFMAGLSFLF</sequence>
<gene>
    <name evidence="2" type="primary">prli42</name>
    <name evidence="2" type="ORF">OE104_03895</name>
</gene>
<dbReference type="KEGG" id="faf:OE104_03895"/>
<evidence type="ECO:0000313" key="3">
    <source>
        <dbReference type="Proteomes" id="UP001164718"/>
    </source>
</evidence>
<protein>
    <submittedName>
        <fullName evidence="2">Stressosome-associated protein Prli42</fullName>
    </submittedName>
</protein>
<dbReference type="NCBIfam" id="NF033880">
    <property type="entry name" value="Prli42"/>
    <property type="match status" value="1"/>
</dbReference>
<name>A0A9E8LVI9_9BACI</name>
<dbReference type="EMBL" id="CP106878">
    <property type="protein sequence ID" value="WAA10478.1"/>
    <property type="molecule type" value="Genomic_DNA"/>
</dbReference>
<reference evidence="2" key="1">
    <citation type="submission" date="2022-09" db="EMBL/GenBank/DDBJ databases">
        <title>Complete Genomes of Fervidibacillus albus and Fervidibacillus halotolerans isolated from tidal flat sediments.</title>
        <authorList>
            <person name="Kwon K.K."/>
            <person name="Yang S.-H."/>
            <person name="Park M.J."/>
            <person name="Oh H.-M."/>
        </authorList>
    </citation>
    <scope>NUCLEOTIDE SEQUENCE</scope>
    <source>
        <strain evidence="2">MEBiC13591</strain>
    </source>
</reference>
<keyword evidence="3" id="KW-1185">Reference proteome</keyword>
<evidence type="ECO:0000256" key="1">
    <source>
        <dbReference type="SAM" id="Phobius"/>
    </source>
</evidence>